<feature type="non-terminal residue" evidence="2">
    <location>
        <position position="1"/>
    </location>
</feature>
<feature type="compositionally biased region" description="Gly residues" evidence="1">
    <location>
        <begin position="89"/>
        <end position="98"/>
    </location>
</feature>
<reference evidence="2" key="1">
    <citation type="journal article" date="2020" name="Stud. Mycol.">
        <title>101 Dothideomycetes genomes: a test case for predicting lifestyles and emergence of pathogens.</title>
        <authorList>
            <person name="Haridas S."/>
            <person name="Albert R."/>
            <person name="Binder M."/>
            <person name="Bloem J."/>
            <person name="Labutti K."/>
            <person name="Salamov A."/>
            <person name="Andreopoulos B."/>
            <person name="Baker S."/>
            <person name="Barry K."/>
            <person name="Bills G."/>
            <person name="Bluhm B."/>
            <person name="Cannon C."/>
            <person name="Castanera R."/>
            <person name="Culley D."/>
            <person name="Daum C."/>
            <person name="Ezra D."/>
            <person name="Gonzalez J."/>
            <person name="Henrissat B."/>
            <person name="Kuo A."/>
            <person name="Liang C."/>
            <person name="Lipzen A."/>
            <person name="Lutzoni F."/>
            <person name="Magnuson J."/>
            <person name="Mondo S."/>
            <person name="Nolan M."/>
            <person name="Ohm R."/>
            <person name="Pangilinan J."/>
            <person name="Park H.-J."/>
            <person name="Ramirez L."/>
            <person name="Alfaro M."/>
            <person name="Sun H."/>
            <person name="Tritt A."/>
            <person name="Yoshinaga Y."/>
            <person name="Zwiers L.-H."/>
            <person name="Turgeon B."/>
            <person name="Goodwin S."/>
            <person name="Spatafora J."/>
            <person name="Crous P."/>
            <person name="Grigoriev I."/>
        </authorList>
    </citation>
    <scope>NUCLEOTIDE SEQUENCE</scope>
    <source>
        <strain evidence="2">CBS 133067</strain>
    </source>
</reference>
<protein>
    <submittedName>
        <fullName evidence="2">Uncharacterized protein</fullName>
    </submittedName>
</protein>
<keyword evidence="3" id="KW-1185">Reference proteome</keyword>
<dbReference type="EMBL" id="ML978123">
    <property type="protein sequence ID" value="KAF2101327.1"/>
    <property type="molecule type" value="Genomic_DNA"/>
</dbReference>
<comment type="caution">
    <text evidence="2">The sequence shown here is derived from an EMBL/GenBank/DDBJ whole genome shotgun (WGS) entry which is preliminary data.</text>
</comment>
<accession>A0A9P4IMU1</accession>
<feature type="region of interest" description="Disordered" evidence="1">
    <location>
        <begin position="64"/>
        <end position="98"/>
    </location>
</feature>
<evidence type="ECO:0000313" key="3">
    <source>
        <dbReference type="Proteomes" id="UP000799772"/>
    </source>
</evidence>
<feature type="non-terminal residue" evidence="2">
    <location>
        <position position="98"/>
    </location>
</feature>
<proteinExistence type="predicted"/>
<evidence type="ECO:0000256" key="1">
    <source>
        <dbReference type="SAM" id="MobiDB-lite"/>
    </source>
</evidence>
<dbReference type="AlphaFoldDB" id="A0A9P4IMU1"/>
<dbReference type="OrthoDB" id="3438274at2759"/>
<organism evidence="2 3">
    <name type="scientific">Rhizodiscina lignyota</name>
    <dbReference type="NCBI Taxonomy" id="1504668"/>
    <lineage>
        <taxon>Eukaryota</taxon>
        <taxon>Fungi</taxon>
        <taxon>Dikarya</taxon>
        <taxon>Ascomycota</taxon>
        <taxon>Pezizomycotina</taxon>
        <taxon>Dothideomycetes</taxon>
        <taxon>Pleosporomycetidae</taxon>
        <taxon>Aulographales</taxon>
        <taxon>Rhizodiscinaceae</taxon>
        <taxon>Rhizodiscina</taxon>
    </lineage>
</organism>
<dbReference type="Proteomes" id="UP000799772">
    <property type="component" value="Unassembled WGS sequence"/>
</dbReference>
<sequence>GKRVRPEHDPENIEIKNMRQYEHLSWTEICRILNDERVRNGQIPDLSEAAVYSRFVRNAPRIAAQQGDDGFDPKDYMHLKNTGTRDNGYGPGAGSKSG</sequence>
<gene>
    <name evidence="2" type="ORF">NA57DRAFT_19805</name>
</gene>
<evidence type="ECO:0000313" key="2">
    <source>
        <dbReference type="EMBL" id="KAF2101327.1"/>
    </source>
</evidence>
<name>A0A9P4IMU1_9PEZI</name>